<evidence type="ECO:0000313" key="3">
    <source>
        <dbReference type="Proteomes" id="UP000092650"/>
    </source>
</evidence>
<organism evidence="2 3">
    <name type="scientific">Planococcus plakortidis</name>
    <dbReference type="NCBI Taxonomy" id="1038856"/>
    <lineage>
        <taxon>Bacteria</taxon>
        <taxon>Bacillati</taxon>
        <taxon>Bacillota</taxon>
        <taxon>Bacilli</taxon>
        <taxon>Bacillales</taxon>
        <taxon>Caryophanaceae</taxon>
        <taxon>Planococcus</taxon>
    </lineage>
</organism>
<accession>A0A1C7E9M7</accession>
<keyword evidence="1" id="KW-1133">Transmembrane helix</keyword>
<keyword evidence="3" id="KW-1185">Reference proteome</keyword>
<proteinExistence type="predicted"/>
<keyword evidence="1" id="KW-0472">Membrane</keyword>
<reference evidence="2" key="1">
    <citation type="submission" date="2016-10" db="EMBL/GenBank/DDBJ databases">
        <authorList>
            <person name="See-Too W.S."/>
        </authorList>
    </citation>
    <scope>NUCLEOTIDE SEQUENCE [LARGE SCALE GENOMIC DNA]</scope>
    <source>
        <strain evidence="2">DSM 23997</strain>
    </source>
</reference>
<dbReference type="Proteomes" id="UP000092650">
    <property type="component" value="Chromosome"/>
</dbReference>
<gene>
    <name evidence="2" type="ORF">BBI15_09485</name>
</gene>
<dbReference type="KEGG" id="ppla:BBI15_09485"/>
<feature type="transmembrane region" description="Helical" evidence="1">
    <location>
        <begin position="45"/>
        <end position="64"/>
    </location>
</feature>
<keyword evidence="1" id="KW-0812">Transmembrane</keyword>
<evidence type="ECO:0000256" key="1">
    <source>
        <dbReference type="SAM" id="Phobius"/>
    </source>
</evidence>
<evidence type="ECO:0000313" key="2">
    <source>
        <dbReference type="EMBL" id="ANU20428.1"/>
    </source>
</evidence>
<protein>
    <submittedName>
        <fullName evidence="2">Uncharacterized protein</fullName>
    </submittedName>
</protein>
<name>A0A1C7E9M7_9BACL</name>
<dbReference type="AlphaFoldDB" id="A0A1C7E9M7"/>
<dbReference type="EMBL" id="CP016539">
    <property type="protein sequence ID" value="ANU20428.1"/>
    <property type="molecule type" value="Genomic_DNA"/>
</dbReference>
<sequence length="70" mass="8033">MKVVPNFFRSVGMSLFFLGSALFLFTVLNNWLGFASAPWLSGAFWRVYLFFAVSGILLYILITFRRKNGD</sequence>